<evidence type="ECO:0000256" key="4">
    <source>
        <dbReference type="ARBA" id="ARBA00023004"/>
    </source>
</evidence>
<dbReference type="SUPFAM" id="SSF54862">
    <property type="entry name" value="4Fe-4S ferredoxins"/>
    <property type="match status" value="1"/>
</dbReference>
<keyword evidence="2" id="KW-0479">Metal-binding</keyword>
<dbReference type="PANTHER" id="PTHR36923:SF3">
    <property type="entry name" value="FERREDOXIN"/>
    <property type="match status" value="1"/>
</dbReference>
<keyword evidence="3" id="KW-0249">Electron transport</keyword>
<comment type="caution">
    <text evidence="7">The sequence shown here is derived from an EMBL/GenBank/DDBJ whole genome shotgun (WGS) entry which is preliminary data.</text>
</comment>
<dbReference type="Pfam" id="PF13370">
    <property type="entry name" value="Fer4_13"/>
    <property type="match status" value="1"/>
</dbReference>
<gene>
    <name evidence="7" type="ORF">CL943_03305</name>
</gene>
<organism evidence="7 8">
    <name type="scientific">Candidatus Iainarchaeum sp</name>
    <dbReference type="NCBI Taxonomy" id="3101447"/>
    <lineage>
        <taxon>Archaea</taxon>
        <taxon>Candidatus Iainarchaeota</taxon>
        <taxon>Candidatus Iainarchaeia</taxon>
        <taxon>Candidatus Iainarchaeales</taxon>
        <taxon>Candidatus Iainarchaeaceae</taxon>
        <taxon>Candidatus Iainarchaeum</taxon>
    </lineage>
</organism>
<dbReference type="GO" id="GO:0051536">
    <property type="term" value="F:iron-sulfur cluster binding"/>
    <property type="evidence" value="ECO:0007669"/>
    <property type="project" value="UniProtKB-KW"/>
</dbReference>
<dbReference type="PANTHER" id="PTHR36923">
    <property type="entry name" value="FERREDOXIN"/>
    <property type="match status" value="1"/>
</dbReference>
<evidence type="ECO:0000313" key="8">
    <source>
        <dbReference type="Proteomes" id="UP000226592"/>
    </source>
</evidence>
<dbReference type="PROSITE" id="PS51379">
    <property type="entry name" value="4FE4S_FER_2"/>
    <property type="match status" value="1"/>
</dbReference>
<dbReference type="InterPro" id="IPR017896">
    <property type="entry name" value="4Fe4S_Fe-S-bd"/>
</dbReference>
<dbReference type="Gene3D" id="3.30.70.20">
    <property type="match status" value="1"/>
</dbReference>
<dbReference type="AlphaFoldDB" id="A0A2D6M1J9"/>
<dbReference type="InterPro" id="IPR051269">
    <property type="entry name" value="Fe-S_cluster_ET"/>
</dbReference>
<dbReference type="Proteomes" id="UP000226592">
    <property type="component" value="Unassembled WGS sequence"/>
</dbReference>
<name>A0A2D6M1J9_9ARCH</name>
<sequence length="64" mass="7218">MAKFKIVFEREKCIGCGTCAALCSENWELEGDKSKPKKLELDEVGCNKDAEQNCPVNCIHVEER</sequence>
<evidence type="ECO:0000256" key="2">
    <source>
        <dbReference type="ARBA" id="ARBA00022723"/>
    </source>
</evidence>
<keyword evidence="4" id="KW-0408">Iron</keyword>
<accession>A0A2D6M1J9</accession>
<reference evidence="8" key="1">
    <citation type="submission" date="2017-09" db="EMBL/GenBank/DDBJ databases">
        <title>The Reconstruction of 2,631 Draft Metagenome-Assembled Genomes from the Global Oceans.</title>
        <authorList>
            <person name="Tully B.J."/>
            <person name="Graham E.D."/>
            <person name="Heidelberg J.F."/>
        </authorList>
    </citation>
    <scope>NUCLEOTIDE SEQUENCE [LARGE SCALE GENOMIC DNA]</scope>
</reference>
<evidence type="ECO:0000313" key="7">
    <source>
        <dbReference type="EMBL" id="MAG22305.1"/>
    </source>
</evidence>
<evidence type="ECO:0000256" key="5">
    <source>
        <dbReference type="ARBA" id="ARBA00023014"/>
    </source>
</evidence>
<keyword evidence="5" id="KW-0411">Iron-sulfur</keyword>
<evidence type="ECO:0000256" key="3">
    <source>
        <dbReference type="ARBA" id="ARBA00022982"/>
    </source>
</evidence>
<dbReference type="EMBL" id="NZBU01000009">
    <property type="protein sequence ID" value="MAG22305.1"/>
    <property type="molecule type" value="Genomic_DNA"/>
</dbReference>
<dbReference type="GO" id="GO:0046872">
    <property type="term" value="F:metal ion binding"/>
    <property type="evidence" value="ECO:0007669"/>
    <property type="project" value="UniProtKB-KW"/>
</dbReference>
<protein>
    <submittedName>
        <fullName evidence="7">Ferredoxin</fullName>
    </submittedName>
</protein>
<evidence type="ECO:0000259" key="6">
    <source>
        <dbReference type="PROSITE" id="PS51379"/>
    </source>
</evidence>
<keyword evidence="1" id="KW-0813">Transport</keyword>
<evidence type="ECO:0000256" key="1">
    <source>
        <dbReference type="ARBA" id="ARBA00022448"/>
    </source>
</evidence>
<proteinExistence type="predicted"/>
<feature type="domain" description="4Fe-4S ferredoxin-type" evidence="6">
    <location>
        <begin position="4"/>
        <end position="32"/>
    </location>
</feature>